<dbReference type="STRING" id="3818.A0A445DC53"/>
<dbReference type="PANTHER" id="PTHR45934">
    <property type="entry name" value="FAD/NAD(P)-BINDING OXIDOREDUCTASE FAMILY PROTEIN"/>
    <property type="match status" value="1"/>
</dbReference>
<accession>A0A445DC53</accession>
<evidence type="ECO:0000313" key="4">
    <source>
        <dbReference type="Proteomes" id="UP000289738"/>
    </source>
</evidence>
<protein>
    <submittedName>
        <fullName evidence="3">Uncharacterized protein</fullName>
    </submittedName>
</protein>
<keyword evidence="2" id="KW-0503">Monooxygenase</keyword>
<evidence type="ECO:0000256" key="1">
    <source>
        <dbReference type="ARBA" id="ARBA00023002"/>
    </source>
</evidence>
<keyword evidence="4" id="KW-1185">Reference proteome</keyword>
<dbReference type="Proteomes" id="UP000289738">
    <property type="component" value="Chromosome A04"/>
</dbReference>
<reference evidence="3 4" key="1">
    <citation type="submission" date="2019-01" db="EMBL/GenBank/DDBJ databases">
        <title>Sequencing of cultivated peanut Arachis hypogaea provides insights into genome evolution and oil improvement.</title>
        <authorList>
            <person name="Chen X."/>
        </authorList>
    </citation>
    <scope>NUCLEOTIDE SEQUENCE [LARGE SCALE GENOMIC DNA]</scope>
    <source>
        <strain evidence="4">cv. Fuhuasheng</strain>
        <tissue evidence="3">Leaves</tissue>
    </source>
</reference>
<dbReference type="PANTHER" id="PTHR45934:SF9">
    <property type="entry name" value="FAD_NAD(P)-BINDING OXIDOREDUCTASE FAMILY PROTEIN"/>
    <property type="match status" value="1"/>
</dbReference>
<dbReference type="AlphaFoldDB" id="A0A445DC53"/>
<comment type="caution">
    <text evidence="3">The sequence shown here is derived from an EMBL/GenBank/DDBJ whole genome shotgun (WGS) entry which is preliminary data.</text>
</comment>
<evidence type="ECO:0000313" key="3">
    <source>
        <dbReference type="EMBL" id="RYR60769.1"/>
    </source>
</evidence>
<proteinExistence type="predicted"/>
<gene>
    <name evidence="3" type="ORF">Ahy_A04g017832</name>
</gene>
<sequence>MRQSYQRDLTPNLALLRTLALNFTGVIDLDRAFNLACTPPLESLSCFNKLYFSLSIISRSRSLEQDTDDSIIASPAAKSKVSAFSFIISPPSRALNPPQVQCTSHIRGMMHPRGASCGKASTFGNFSWPTLLGCDSVFSKLAMIESNLDGKTLLKLAYGSKLFAKTNYVDHCAFHGLASYSEGQPYGLRINYIYDREVRAGYVSISPTKVYWFICFNSSSPGALLVCGVVTGEMVCEKIGECMELDKCSFESVSVVGVGDCK</sequence>
<evidence type="ECO:0000256" key="2">
    <source>
        <dbReference type="ARBA" id="ARBA00023033"/>
    </source>
</evidence>
<dbReference type="GO" id="GO:0004497">
    <property type="term" value="F:monooxygenase activity"/>
    <property type="evidence" value="ECO:0007669"/>
    <property type="project" value="UniProtKB-KW"/>
</dbReference>
<dbReference type="EMBL" id="SDMP01000004">
    <property type="protein sequence ID" value="RYR60769.1"/>
    <property type="molecule type" value="Genomic_DNA"/>
</dbReference>
<organism evidence="3 4">
    <name type="scientific">Arachis hypogaea</name>
    <name type="common">Peanut</name>
    <dbReference type="NCBI Taxonomy" id="3818"/>
    <lineage>
        <taxon>Eukaryota</taxon>
        <taxon>Viridiplantae</taxon>
        <taxon>Streptophyta</taxon>
        <taxon>Embryophyta</taxon>
        <taxon>Tracheophyta</taxon>
        <taxon>Spermatophyta</taxon>
        <taxon>Magnoliopsida</taxon>
        <taxon>eudicotyledons</taxon>
        <taxon>Gunneridae</taxon>
        <taxon>Pentapetalae</taxon>
        <taxon>rosids</taxon>
        <taxon>fabids</taxon>
        <taxon>Fabales</taxon>
        <taxon>Fabaceae</taxon>
        <taxon>Papilionoideae</taxon>
        <taxon>50 kb inversion clade</taxon>
        <taxon>dalbergioids sensu lato</taxon>
        <taxon>Dalbergieae</taxon>
        <taxon>Pterocarpus clade</taxon>
        <taxon>Arachis</taxon>
    </lineage>
</organism>
<name>A0A445DC53_ARAHY</name>
<keyword evidence="1" id="KW-0560">Oxidoreductase</keyword>
<dbReference type="InterPro" id="IPR044560">
    <property type="entry name" value="MOase"/>
</dbReference>